<dbReference type="InterPro" id="IPR049475">
    <property type="entry name" value="Mann_GBD_bact"/>
</dbReference>
<accession>A0A919K4H0</accession>
<name>A0A919K4H0_9ACTN</name>
<dbReference type="InterPro" id="IPR018905">
    <property type="entry name" value="A-galactase_NEW3"/>
</dbReference>
<evidence type="ECO:0000256" key="2">
    <source>
        <dbReference type="ARBA" id="ARBA00009743"/>
    </source>
</evidence>
<dbReference type="SUPFAM" id="SSF51011">
    <property type="entry name" value="Glycosyl hydrolase domain"/>
    <property type="match status" value="1"/>
</dbReference>
<dbReference type="PANTHER" id="PTHR11452">
    <property type="entry name" value="ALPHA-GALACTOSIDASE/ALPHA-N-ACETYLGALACTOSAMINIDASE"/>
    <property type="match status" value="1"/>
</dbReference>
<dbReference type="InterPro" id="IPR017853">
    <property type="entry name" value="GH"/>
</dbReference>
<sequence>MRRFLATLLTVIGGVAVVAGPAAPAHALDDGLARTPPMGFNNWNAFGCDVSEQLIKETADIFVAKGLQAAGYEYVNIDDCWSLKERDAETGRLVPDPVKFPSGIAGVASYVHGKGLKLGLYADAGTSTCAGYPGSLGHEELDAQTFAEWGVDYLKYDNCYNQSDGSQADYIRRYTAMRDALKKAARPIVFSICEWGSSQPWTWGSDVGHLWRTTGDISDDWTSLRSIIAQNAPLFPYAGPGHWNDPDMLEIGNGRLTPVENRTHMSMWAMMAAPLIIGTDLRVATAETLSILTNADLIGIDQDRLGVQGRVVANADGLLVLDKPLADGQRAIALYNSTDSLATVQVKATDTGLRRAGAYQLKDVWTGAVTQAKNVIEAAVPAHGTVVYKVRPIADPGIAPAVTVGASVGTVTPDAAAALSTTVTNRGSSPIRDLRVSVTGPAGWTATASTPARASSLPANGSLATTWSVQAPPDVTAGSYSLRVDASYVWGARHRKTDSSTLVATVVTAPVPGRRYLSTVLATSSTNAVGPVEIDQSNGGAGQGDGNLITVGGSVHNRGLGTTTGSEVRYYLGGRCTELTTGVGIDDEDKSGSKATFTVYADDAVAGSADATPGAAPVSLTADLTGAAWLRLVTTAAATAHTDWVAPVLTCGDGPVLPEERTLASFETDTEGWTIANADGGGTLSQTGAFHTHGSAGLLVQAPVNGNWFGRALASPVDLTGTNTLKVDLRSVDTGTVGEIAIQVGDGWSWCQGGQWTWTNAGASRTIRRDFDQISCPTGVTLDRSQVRAIWVFLNTGGAVQIDNFRAE</sequence>
<dbReference type="Pfam" id="PF10633">
    <property type="entry name" value="NPCBM_assoc"/>
    <property type="match status" value="1"/>
</dbReference>
<dbReference type="EC" id="3.2.1.22" evidence="3 8"/>
<dbReference type="InterPro" id="IPR000111">
    <property type="entry name" value="Glyco_hydro_27/36_CS"/>
</dbReference>
<dbReference type="AlphaFoldDB" id="A0A919K4H0"/>
<proteinExistence type="inferred from homology"/>
<evidence type="ECO:0000256" key="6">
    <source>
        <dbReference type="ARBA" id="ARBA00023157"/>
    </source>
</evidence>
<evidence type="ECO:0000256" key="3">
    <source>
        <dbReference type="ARBA" id="ARBA00012755"/>
    </source>
</evidence>
<evidence type="ECO:0000256" key="9">
    <source>
        <dbReference type="SAM" id="SignalP"/>
    </source>
</evidence>
<dbReference type="PROSITE" id="PS00512">
    <property type="entry name" value="ALPHA_GALACTOSIDASE"/>
    <property type="match status" value="1"/>
</dbReference>
<comment type="caution">
    <text evidence="11">The sequence shown here is derived from an EMBL/GenBank/DDBJ whole genome shotgun (WGS) entry which is preliminary data.</text>
</comment>
<dbReference type="PRINTS" id="PR00740">
    <property type="entry name" value="GLHYDRLASE27"/>
</dbReference>
<dbReference type="GO" id="GO:0004557">
    <property type="term" value="F:alpha-galactosidase activity"/>
    <property type="evidence" value="ECO:0007669"/>
    <property type="project" value="UniProtKB-EC"/>
</dbReference>
<feature type="signal peptide" evidence="9">
    <location>
        <begin position="1"/>
        <end position="27"/>
    </location>
</feature>
<evidence type="ECO:0000256" key="1">
    <source>
        <dbReference type="ARBA" id="ARBA00001255"/>
    </source>
</evidence>
<dbReference type="InterPro" id="IPR013780">
    <property type="entry name" value="Glyco_hydro_b"/>
</dbReference>
<dbReference type="Gene3D" id="2.60.40.1180">
    <property type="entry name" value="Golgi alpha-mannosidase II"/>
    <property type="match status" value="1"/>
</dbReference>
<dbReference type="GO" id="GO:0016052">
    <property type="term" value="P:carbohydrate catabolic process"/>
    <property type="evidence" value="ECO:0007669"/>
    <property type="project" value="UniProtKB-ARBA"/>
</dbReference>
<dbReference type="Gene3D" id="2.60.120.1060">
    <property type="entry name" value="NPCBM/NEW2 domain"/>
    <property type="match status" value="1"/>
</dbReference>
<dbReference type="Gene3D" id="3.20.20.70">
    <property type="entry name" value="Aldolase class I"/>
    <property type="match status" value="1"/>
</dbReference>
<dbReference type="InterPro" id="IPR013222">
    <property type="entry name" value="Glyco_hyd_98_carb-bd"/>
</dbReference>
<evidence type="ECO:0000313" key="11">
    <source>
        <dbReference type="EMBL" id="GIE99389.1"/>
    </source>
</evidence>
<dbReference type="SUPFAM" id="SSF49785">
    <property type="entry name" value="Galactose-binding domain-like"/>
    <property type="match status" value="2"/>
</dbReference>
<feature type="chain" id="PRO_5037226197" description="Alpha-galactosidase" evidence="9">
    <location>
        <begin position="28"/>
        <end position="808"/>
    </location>
</feature>
<comment type="catalytic activity">
    <reaction evidence="1 8">
        <text>Hydrolysis of terminal, non-reducing alpha-D-galactose residues in alpha-D-galactosides, including galactose oligosaccharides, galactomannans and galactolipids.</text>
        <dbReference type="EC" id="3.2.1.22"/>
    </reaction>
</comment>
<dbReference type="SUPFAM" id="SSF51445">
    <property type="entry name" value="(Trans)glycosidases"/>
    <property type="match status" value="1"/>
</dbReference>
<gene>
    <name evidence="11" type="primary">galA_3</name>
    <name evidence="11" type="ORF">Ari01nite_68540</name>
</gene>
<evidence type="ECO:0000256" key="4">
    <source>
        <dbReference type="ARBA" id="ARBA00022729"/>
    </source>
</evidence>
<dbReference type="InterPro" id="IPR041233">
    <property type="entry name" value="Melibiase_C"/>
</dbReference>
<dbReference type="InterPro" id="IPR002241">
    <property type="entry name" value="Glyco_hydro_27"/>
</dbReference>
<dbReference type="InterPro" id="IPR038637">
    <property type="entry name" value="NPCBM_sf"/>
</dbReference>
<organism evidence="11 12">
    <name type="scientific">Paractinoplanes rishiriensis</name>
    <dbReference type="NCBI Taxonomy" id="1050105"/>
    <lineage>
        <taxon>Bacteria</taxon>
        <taxon>Bacillati</taxon>
        <taxon>Actinomycetota</taxon>
        <taxon>Actinomycetes</taxon>
        <taxon>Micromonosporales</taxon>
        <taxon>Micromonosporaceae</taxon>
        <taxon>Paractinoplanes</taxon>
    </lineage>
</organism>
<evidence type="ECO:0000259" key="10">
    <source>
        <dbReference type="SMART" id="SM00776"/>
    </source>
</evidence>
<evidence type="ECO:0000256" key="7">
    <source>
        <dbReference type="ARBA" id="ARBA00023295"/>
    </source>
</evidence>
<dbReference type="CDD" id="cd14792">
    <property type="entry name" value="GH27"/>
    <property type="match status" value="1"/>
</dbReference>
<dbReference type="EMBL" id="BOMV01000071">
    <property type="protein sequence ID" value="GIE99389.1"/>
    <property type="molecule type" value="Genomic_DNA"/>
</dbReference>
<protein>
    <recommendedName>
        <fullName evidence="3 8">Alpha-galactosidase</fullName>
        <ecNumber evidence="3 8">3.2.1.22</ecNumber>
    </recommendedName>
    <alternativeName>
        <fullName evidence="8">Melibiase</fullName>
    </alternativeName>
</protein>
<dbReference type="PANTHER" id="PTHR11452:SF75">
    <property type="entry name" value="ALPHA-GALACTOSIDASE MEL1"/>
    <property type="match status" value="1"/>
</dbReference>
<keyword evidence="4 9" id="KW-0732">Signal</keyword>
<dbReference type="Gene3D" id="2.60.120.260">
    <property type="entry name" value="Galactose-binding domain-like"/>
    <property type="match status" value="1"/>
</dbReference>
<dbReference type="SMART" id="SM00776">
    <property type="entry name" value="NPCBM"/>
    <property type="match status" value="1"/>
</dbReference>
<keyword evidence="7 8" id="KW-0326">Glycosidase</keyword>
<dbReference type="InterPro" id="IPR013785">
    <property type="entry name" value="Aldolase_TIM"/>
</dbReference>
<keyword evidence="12" id="KW-1185">Reference proteome</keyword>
<reference evidence="11" key="1">
    <citation type="submission" date="2021-01" db="EMBL/GenBank/DDBJ databases">
        <title>Whole genome shotgun sequence of Actinoplanes rishiriensis NBRC 108556.</title>
        <authorList>
            <person name="Komaki H."/>
            <person name="Tamura T."/>
        </authorList>
    </citation>
    <scope>NUCLEOTIDE SEQUENCE</scope>
    <source>
        <strain evidence="11">NBRC 108556</strain>
    </source>
</reference>
<keyword evidence="5 8" id="KW-0378">Hydrolase</keyword>
<dbReference type="FunFam" id="3.20.20.70:FF:000202">
    <property type="entry name" value="Alpha-galactosidase"/>
    <property type="match status" value="1"/>
</dbReference>
<dbReference type="Pfam" id="PF17801">
    <property type="entry name" value="Melibiase_C"/>
    <property type="match status" value="1"/>
</dbReference>
<evidence type="ECO:0000256" key="5">
    <source>
        <dbReference type="ARBA" id="ARBA00022801"/>
    </source>
</evidence>
<dbReference type="Pfam" id="PF08305">
    <property type="entry name" value="NPCBM"/>
    <property type="match status" value="1"/>
</dbReference>
<evidence type="ECO:0000313" key="12">
    <source>
        <dbReference type="Proteomes" id="UP000636960"/>
    </source>
</evidence>
<keyword evidence="6 8" id="KW-1015">Disulfide bond</keyword>
<dbReference type="Pfam" id="PF16499">
    <property type="entry name" value="Melibiase_2"/>
    <property type="match status" value="1"/>
</dbReference>
<comment type="similarity">
    <text evidence="2 8">Belongs to the glycosyl hydrolase 27 family.</text>
</comment>
<dbReference type="InterPro" id="IPR008979">
    <property type="entry name" value="Galactose-bd-like_sf"/>
</dbReference>
<dbReference type="RefSeq" id="WP_203786367.1">
    <property type="nucleotide sequence ID" value="NZ_BOMV01000071.1"/>
</dbReference>
<dbReference type="Proteomes" id="UP000636960">
    <property type="component" value="Unassembled WGS sequence"/>
</dbReference>
<dbReference type="Pfam" id="PF21253">
    <property type="entry name" value="Mann_GBD_bact"/>
    <property type="match status" value="1"/>
</dbReference>
<feature type="domain" description="Glycosyl hydrolase family 98 putative carbohydrate-binding module" evidence="10">
    <location>
        <begin position="511"/>
        <end position="651"/>
    </location>
</feature>
<evidence type="ECO:0000256" key="8">
    <source>
        <dbReference type="RuleBase" id="RU361168"/>
    </source>
</evidence>